<feature type="transmembrane region" description="Helical" evidence="3">
    <location>
        <begin position="708"/>
        <end position="727"/>
    </location>
</feature>
<dbReference type="Proteomes" id="UP000187209">
    <property type="component" value="Unassembled WGS sequence"/>
</dbReference>
<feature type="compositionally biased region" description="Polar residues" evidence="2">
    <location>
        <begin position="1"/>
        <end position="16"/>
    </location>
</feature>
<evidence type="ECO:0000313" key="6">
    <source>
        <dbReference type="Proteomes" id="UP000187209"/>
    </source>
</evidence>
<dbReference type="AlphaFoldDB" id="A0A1R2CP72"/>
<keyword evidence="3" id="KW-0812">Transmembrane</keyword>
<keyword evidence="3" id="KW-1133">Transmembrane helix</keyword>
<gene>
    <name evidence="5" type="ORF">SteCoe_6775</name>
</gene>
<evidence type="ECO:0000256" key="2">
    <source>
        <dbReference type="SAM" id="MobiDB-lite"/>
    </source>
</evidence>
<feature type="transmembrane region" description="Helical" evidence="3">
    <location>
        <begin position="734"/>
        <end position="755"/>
    </location>
</feature>
<dbReference type="OrthoDB" id="197892at2759"/>
<dbReference type="PANTHER" id="PTHR13018:SF83">
    <property type="entry name" value="RRM DOMAIN-CONTAINING PROTEIN"/>
    <property type="match status" value="1"/>
</dbReference>
<dbReference type="InterPro" id="IPR027815">
    <property type="entry name" value="CSC1/OSCA1-like_cyt"/>
</dbReference>
<dbReference type="GO" id="GO:0005227">
    <property type="term" value="F:calcium-activated cation channel activity"/>
    <property type="evidence" value="ECO:0007669"/>
    <property type="project" value="InterPro"/>
</dbReference>
<feature type="region of interest" description="Disordered" evidence="2">
    <location>
        <begin position="1"/>
        <end position="107"/>
    </location>
</feature>
<dbReference type="PANTHER" id="PTHR13018">
    <property type="entry name" value="PROBABLE MEMBRANE PROTEIN DUF221-RELATED"/>
    <property type="match status" value="1"/>
</dbReference>
<keyword evidence="3" id="KW-0472">Membrane</keyword>
<feature type="transmembrane region" description="Helical" evidence="3">
    <location>
        <begin position="182"/>
        <end position="203"/>
    </location>
</feature>
<evidence type="ECO:0000313" key="5">
    <source>
        <dbReference type="EMBL" id="OMJ90795.1"/>
    </source>
</evidence>
<evidence type="ECO:0000256" key="3">
    <source>
        <dbReference type="SAM" id="Phobius"/>
    </source>
</evidence>
<evidence type="ECO:0000256" key="1">
    <source>
        <dbReference type="SAM" id="Coils"/>
    </source>
</evidence>
<dbReference type="GO" id="GO:0003676">
    <property type="term" value="F:nucleic acid binding"/>
    <property type="evidence" value="ECO:0007669"/>
    <property type="project" value="InterPro"/>
</dbReference>
<dbReference type="SUPFAM" id="SSF54928">
    <property type="entry name" value="RNA-binding domain, RBD"/>
    <property type="match status" value="1"/>
</dbReference>
<feature type="transmembrane region" description="Helical" evidence="3">
    <location>
        <begin position="509"/>
        <end position="529"/>
    </location>
</feature>
<feature type="coiled-coil region" evidence="1">
    <location>
        <begin position="360"/>
        <end position="394"/>
    </location>
</feature>
<keyword evidence="6" id="KW-1185">Reference proteome</keyword>
<dbReference type="EMBL" id="MPUH01000095">
    <property type="protein sequence ID" value="OMJ90795.1"/>
    <property type="molecule type" value="Genomic_DNA"/>
</dbReference>
<dbReference type="Pfam" id="PF14703">
    <property type="entry name" value="PHM7_cyt"/>
    <property type="match status" value="1"/>
</dbReference>
<feature type="transmembrane region" description="Helical" evidence="3">
    <location>
        <begin position="550"/>
        <end position="570"/>
    </location>
</feature>
<comment type="caution">
    <text evidence="5">The sequence shown here is derived from an EMBL/GenBank/DDBJ whole genome shotgun (WGS) entry which is preliminary data.</text>
</comment>
<organism evidence="5 6">
    <name type="scientific">Stentor coeruleus</name>
    <dbReference type="NCBI Taxonomy" id="5963"/>
    <lineage>
        <taxon>Eukaryota</taxon>
        <taxon>Sar</taxon>
        <taxon>Alveolata</taxon>
        <taxon>Ciliophora</taxon>
        <taxon>Postciliodesmatophora</taxon>
        <taxon>Heterotrichea</taxon>
        <taxon>Heterotrichida</taxon>
        <taxon>Stentoridae</taxon>
        <taxon>Stentor</taxon>
    </lineage>
</organism>
<dbReference type="InterPro" id="IPR035979">
    <property type="entry name" value="RBD_domain_sf"/>
</dbReference>
<name>A0A1R2CP72_9CILI</name>
<accession>A0A1R2CP72</accession>
<feature type="transmembrane region" description="Helical" evidence="3">
    <location>
        <begin position="582"/>
        <end position="604"/>
    </location>
</feature>
<proteinExistence type="predicted"/>
<dbReference type="GO" id="GO:0005886">
    <property type="term" value="C:plasma membrane"/>
    <property type="evidence" value="ECO:0007669"/>
    <property type="project" value="TreeGrafter"/>
</dbReference>
<feature type="transmembrane region" description="Helical" evidence="3">
    <location>
        <begin position="240"/>
        <end position="261"/>
    </location>
</feature>
<feature type="transmembrane region" description="Helical" evidence="3">
    <location>
        <begin position="657"/>
        <end position="688"/>
    </location>
</feature>
<feature type="transmembrane region" description="Helical" evidence="3">
    <location>
        <begin position="471"/>
        <end position="489"/>
    </location>
</feature>
<dbReference type="InterPro" id="IPR045122">
    <property type="entry name" value="Csc1-like"/>
</dbReference>
<sequence length="946" mass="108575">MSSDHIQPKDISNISNGPEIIHNKISGHSNPDPGINSYPSLPAINAKKQKSNNATVPEIVDNLEPHKLGNPDDGNSSKMPTKTKVEIEPNPITEKKPQKKSKKKSMINLSQPADIEIAEKHGMVRLVYCISNQDQNNPEGRGNNYDDSCPCCSLSIGKPFSLFCSISELGPLGSSIQLYFSFIKYLIIAMLGVFLIACIPCIIDNSLQDKYYEWTDEKSINIITPSNYGKNENDENYDVAFWQVILHVIACGILLAFYPWVLRKTKEMSTEIDSAQTTPSDFTLMIKGLPENYTAEDIKAHIQEHFMHYKPEIISLVLAYDTNEYIECWKTLSEWEFKREYIKNYTKKYGKPPTIKKFCKEIILETEDQCTKKIEELEEKQKTLFNEMSTEKLAHVAFVTFKSQITARSIEEEWSRSSAQLFFNKFLCCCCANDRYKFKGNFIHAEMAPDHTDVNWENLAVSNSKKFFRRLLTLIAGFLTLGIALAIIYSTANWKIEAYKSNEKKTVKIGAATVIPPIITVIVNFIVARSTRIYSAYEKHSTWSDFNLSVLNRITLFMLLNTLGIPILSYREVKNWFCEGGLTYSIFWIEIMNAGIGPLIYFINPKNMFKKLKRRSLRKQSENGEVQASQLDANLVFEGPEVDMADRFANLTKTISLSLFFAPIVPIGVLIGIFAIIIESCVFKFMLLRVHKKPRIHNSSLVLNAVQWMRWGILLYSLGILFFYYYISPKLRVLEWLFFLCVGVYVVTPFSSVFLCCYKDETLEIVKKLVNGKEGLDNYFKELPKFYSDYERENPITQANGWKRWHMFMQATRDKEHVYLSMKKDDRISEEIIGSAKNYITKQLLSQVLPSMGNNEIMYENGQNIEGPGQKADYLNMAQYVQHNYDPYTTGGYSSYPYTTYPASSQVDYNYPQPNIYPPQNIYPQLEPISNNIPGYGSYQPGYNYP</sequence>
<keyword evidence="1" id="KW-0175">Coiled coil</keyword>
<evidence type="ECO:0000259" key="4">
    <source>
        <dbReference type="Pfam" id="PF14703"/>
    </source>
</evidence>
<reference evidence="5 6" key="1">
    <citation type="submission" date="2016-11" db="EMBL/GenBank/DDBJ databases">
        <title>The macronuclear genome of Stentor coeruleus: a giant cell with tiny introns.</title>
        <authorList>
            <person name="Slabodnick M."/>
            <person name="Ruby J.G."/>
            <person name="Reiff S.B."/>
            <person name="Swart E.C."/>
            <person name="Gosai S."/>
            <person name="Prabakaran S."/>
            <person name="Witkowska E."/>
            <person name="Larue G.E."/>
            <person name="Fisher S."/>
            <person name="Freeman R.M."/>
            <person name="Gunawardena J."/>
            <person name="Chu W."/>
            <person name="Stover N.A."/>
            <person name="Gregory B.D."/>
            <person name="Nowacki M."/>
            <person name="Derisi J."/>
            <person name="Roy S.W."/>
            <person name="Marshall W.F."/>
            <person name="Sood P."/>
        </authorList>
    </citation>
    <scope>NUCLEOTIDE SEQUENCE [LARGE SCALE GENOMIC DNA]</scope>
    <source>
        <strain evidence="5">WM001</strain>
    </source>
</reference>
<feature type="domain" description="CSC1/OSCA1-like cytosolic" evidence="4">
    <location>
        <begin position="281"/>
        <end position="458"/>
    </location>
</feature>
<protein>
    <recommendedName>
        <fullName evidence="4">CSC1/OSCA1-like cytosolic domain-containing protein</fullName>
    </recommendedName>
</protein>